<keyword evidence="3" id="KW-1185">Reference proteome</keyword>
<protein>
    <submittedName>
        <fullName evidence="2">Uncharacterized protein</fullName>
    </submittedName>
</protein>
<dbReference type="EMBL" id="BSYO01000026">
    <property type="protein sequence ID" value="GMH23658.1"/>
    <property type="molecule type" value="Genomic_DNA"/>
</dbReference>
<evidence type="ECO:0000313" key="3">
    <source>
        <dbReference type="Proteomes" id="UP001279734"/>
    </source>
</evidence>
<evidence type="ECO:0000313" key="2">
    <source>
        <dbReference type="EMBL" id="GMH23658.1"/>
    </source>
</evidence>
<reference evidence="2" key="1">
    <citation type="submission" date="2023-05" db="EMBL/GenBank/DDBJ databases">
        <title>Nepenthes gracilis genome sequencing.</title>
        <authorList>
            <person name="Fukushima K."/>
        </authorList>
    </citation>
    <scope>NUCLEOTIDE SEQUENCE</scope>
    <source>
        <strain evidence="2">SING2019-196</strain>
    </source>
</reference>
<proteinExistence type="predicted"/>
<dbReference type="AlphaFoldDB" id="A0AAD3T517"/>
<feature type="compositionally biased region" description="Polar residues" evidence="1">
    <location>
        <begin position="150"/>
        <end position="160"/>
    </location>
</feature>
<accession>A0AAD3T517</accession>
<name>A0AAD3T517_NEPGR</name>
<evidence type="ECO:0000256" key="1">
    <source>
        <dbReference type="SAM" id="MobiDB-lite"/>
    </source>
</evidence>
<dbReference type="Proteomes" id="UP001279734">
    <property type="component" value="Unassembled WGS sequence"/>
</dbReference>
<comment type="caution">
    <text evidence="2">The sequence shown here is derived from an EMBL/GenBank/DDBJ whole genome shotgun (WGS) entry which is preliminary data.</text>
</comment>
<sequence>MAVASLWSGKLDSDDNQFDALGLEYFAIVSTANLDFCSSHSNRLNPRGGHWIGFVASEEPPAPFAEAPREPKIVGVVDVPEAGGPIGLVGELAQVRAEVLTAEANLSKERVPSLSTELTQILEEPLICLAGMGKDTEATGIVEASRPETPVSNPVASSFHPSPGGNRPERESTLVSDQWLLRPIKV</sequence>
<feature type="region of interest" description="Disordered" evidence="1">
    <location>
        <begin position="145"/>
        <end position="174"/>
    </location>
</feature>
<gene>
    <name evidence="2" type="ORF">Nepgr_025501</name>
</gene>
<organism evidence="2 3">
    <name type="scientific">Nepenthes gracilis</name>
    <name type="common">Slender pitcher plant</name>
    <dbReference type="NCBI Taxonomy" id="150966"/>
    <lineage>
        <taxon>Eukaryota</taxon>
        <taxon>Viridiplantae</taxon>
        <taxon>Streptophyta</taxon>
        <taxon>Embryophyta</taxon>
        <taxon>Tracheophyta</taxon>
        <taxon>Spermatophyta</taxon>
        <taxon>Magnoliopsida</taxon>
        <taxon>eudicotyledons</taxon>
        <taxon>Gunneridae</taxon>
        <taxon>Pentapetalae</taxon>
        <taxon>Caryophyllales</taxon>
        <taxon>Nepenthaceae</taxon>
        <taxon>Nepenthes</taxon>
    </lineage>
</organism>